<dbReference type="InterPro" id="IPR036551">
    <property type="entry name" value="Flavin_trans-like"/>
</dbReference>
<dbReference type="EMBL" id="JBHSOD010000044">
    <property type="protein sequence ID" value="MFC5888728.1"/>
    <property type="molecule type" value="Genomic_DNA"/>
</dbReference>
<gene>
    <name evidence="2" type="ORF">ACFP0N_27550</name>
</gene>
<accession>A0ABW1F607</accession>
<reference evidence="3" key="1">
    <citation type="journal article" date="2019" name="Int. J. Syst. Evol. Microbiol.">
        <title>The Global Catalogue of Microorganisms (GCM) 10K type strain sequencing project: providing services to taxonomists for standard genome sequencing and annotation.</title>
        <authorList>
            <consortium name="The Broad Institute Genomics Platform"/>
            <consortium name="The Broad Institute Genome Sequencing Center for Infectious Disease"/>
            <person name="Wu L."/>
            <person name="Ma J."/>
        </authorList>
    </citation>
    <scope>NUCLEOTIDE SEQUENCE [LARGE SCALE GENOMIC DNA]</scope>
    <source>
        <strain evidence="3">CGMCC 4.1469</strain>
    </source>
</reference>
<organism evidence="2 3">
    <name type="scientific">Kitasatospora aburaviensis</name>
    <dbReference type="NCBI Taxonomy" id="67265"/>
    <lineage>
        <taxon>Bacteria</taxon>
        <taxon>Bacillati</taxon>
        <taxon>Actinomycetota</taxon>
        <taxon>Actinomycetes</taxon>
        <taxon>Kitasatosporales</taxon>
        <taxon>Streptomycetaceae</taxon>
        <taxon>Kitasatospora</taxon>
    </lineage>
</organism>
<dbReference type="SUPFAM" id="SSF52507">
    <property type="entry name" value="Homo-oligomeric flavin-containing Cys decarboxylases, HFCD"/>
    <property type="match status" value="1"/>
</dbReference>
<comment type="caution">
    <text evidence="2">The sequence shown here is derived from an EMBL/GenBank/DDBJ whole genome shotgun (WGS) entry which is preliminary data.</text>
</comment>
<dbReference type="Gene3D" id="3.40.50.1950">
    <property type="entry name" value="Flavin prenyltransferase-like"/>
    <property type="match status" value="1"/>
</dbReference>
<name>A0ABW1F607_9ACTN</name>
<evidence type="ECO:0000313" key="3">
    <source>
        <dbReference type="Proteomes" id="UP001596067"/>
    </source>
</evidence>
<evidence type="ECO:0000313" key="2">
    <source>
        <dbReference type="EMBL" id="MFC5888728.1"/>
    </source>
</evidence>
<proteinExistence type="predicted"/>
<dbReference type="Pfam" id="PF02441">
    <property type="entry name" value="Flavoprotein"/>
    <property type="match status" value="1"/>
</dbReference>
<dbReference type="InterPro" id="IPR003382">
    <property type="entry name" value="Flavoprotein"/>
</dbReference>
<keyword evidence="3" id="KW-1185">Reference proteome</keyword>
<evidence type="ECO:0000259" key="1">
    <source>
        <dbReference type="Pfam" id="PF02441"/>
    </source>
</evidence>
<sequence>MTRTLYVIGSAAPPVRRIAHGIRLAQAAGWDTCLVLTPYAHRWAVEDPDPSLGFGIEQLQELTGHPVRWQYKLPSQQDVLPPADAFLSVPLTFNTLNKWADGHSDTLAVGLLTEALGLAHRPPIVALPHWNDAQAAHPVVARNVAALRGANVNVLLGGEAGFHPHPPGRSRPDTYPWEAAIAALPSPVPAPAAGS</sequence>
<feature type="domain" description="Flavoprotein" evidence="1">
    <location>
        <begin position="19"/>
        <end position="147"/>
    </location>
</feature>
<dbReference type="RefSeq" id="WP_345330242.1">
    <property type="nucleotide sequence ID" value="NZ_BAAAVH010000111.1"/>
</dbReference>
<protein>
    <submittedName>
        <fullName evidence="2">Flavoprotein</fullName>
    </submittedName>
</protein>
<dbReference type="Proteomes" id="UP001596067">
    <property type="component" value="Unassembled WGS sequence"/>
</dbReference>